<feature type="transmembrane region" description="Helical" evidence="1">
    <location>
        <begin position="115"/>
        <end position="136"/>
    </location>
</feature>
<feature type="transmembrane region" description="Helical" evidence="1">
    <location>
        <begin position="74"/>
        <end position="94"/>
    </location>
</feature>
<evidence type="ECO:0000313" key="2">
    <source>
        <dbReference type="EMBL" id="UZT29115.1"/>
    </source>
</evidence>
<keyword evidence="1" id="KW-0472">Membrane</keyword>
<protein>
    <submittedName>
        <fullName evidence="2">Uncharacterized protein</fullName>
    </submittedName>
</protein>
<dbReference type="EMBL" id="OP765584">
    <property type="protein sequence ID" value="UZT29115.1"/>
    <property type="molecule type" value="Genomic_DNA"/>
</dbReference>
<organism evidence="2">
    <name type="scientific">Nucleocytoviricota sp</name>
    <dbReference type="NCBI Taxonomy" id="2809609"/>
    <lineage>
        <taxon>Viruses</taxon>
        <taxon>Varidnaviria</taxon>
        <taxon>Bamfordvirae</taxon>
        <taxon>Nucleocytoviricota</taxon>
    </lineage>
</organism>
<name>A0A9E8JWT7_9VIRU</name>
<proteinExistence type="predicted"/>
<feature type="transmembrane region" description="Helical" evidence="1">
    <location>
        <begin position="42"/>
        <end position="62"/>
    </location>
</feature>
<keyword evidence="1" id="KW-1133">Transmembrane helix</keyword>
<feature type="transmembrane region" description="Helical" evidence="1">
    <location>
        <begin position="244"/>
        <end position="267"/>
    </location>
</feature>
<keyword evidence="1" id="KW-0812">Transmembrane</keyword>
<accession>A0A9E8JWT7</accession>
<evidence type="ECO:0000256" key="1">
    <source>
        <dbReference type="SAM" id="Phobius"/>
    </source>
</evidence>
<reference evidence="2" key="1">
    <citation type="submission" date="2022-11" db="EMBL/GenBank/DDBJ databases">
        <title>Genomics discovery of giant fungal viruses from subsurface oceanic crustal fluids.</title>
        <authorList>
            <person name="Bhattacharjee A.S."/>
            <person name="Schulz F."/>
            <person name="Woyke T."/>
            <person name="Orcutt B.N."/>
            <person name="Matinez Martinez J."/>
        </authorList>
    </citation>
    <scope>NUCLEOTIDE SEQUENCE</scope>
    <source>
        <strain evidence="2">VSAG8.JdFR</strain>
    </source>
</reference>
<sequence>MGDSNIPMAKTKKISEEEIEENIPFNPESLENEEQGQTSSTIAIIFFILITTIFTIIIYITLPNIIPSSETNTNTIYFVIYILILVIGNYFINLNITKTVCGGQPQWASTMINTIIPWILIFGVMNIVLIIFPGWVSPFANTFGYGAMNLLGLKDLLKTILNLNKDNPDDKLSNSQKLVARGIQEIYGNSSLFINQVPVKPDKFKEFVNTLISTGYFRKEIGIDSKEIISLYKLIQLKELVGKYIWNILTGILVTSVSYNFIINVSCSNSLREMKERRNDFLVAEKQRQNTRDNGRVYYPFLIGENENNPDIDVKSSSFSTTHDGN</sequence>